<dbReference type="OrthoDB" id="5894408at2"/>
<keyword evidence="4" id="KW-1185">Reference proteome</keyword>
<dbReference type="PATRIC" id="fig|754436.4.peg.1843"/>
<dbReference type="Pfam" id="PF00672">
    <property type="entry name" value="HAMP"/>
    <property type="match status" value="1"/>
</dbReference>
<sequence>MTLYTRLFLWLLLLFVALLAGIFYSQLNSTRDFLIEQQSAELDNAVQAIGLPLSHYVESGDTVAMETAMNAVFDGSYYQQITLKIFEPEAEITRQYPASPDHVPAFFEQWVDIPTLTRTTTLTSGWLQLGTLSVTTQPAMAYNKLWQSSINLLYTFFGCLLIGLLLLKTLLDRLVKRPLSELEAHTQRIANNDFGAPLEPPATRELHTVVTAFNHMSKQLEAHQTQQAQEADVLRKRAYQDTESGLGNRRWLLLQLEDWLDTDTQGGLILIKANAIAHLRHANQYPQAAQLTRVLSDALTHSLDQATLALPSRAPFTAGSASTASPIHQEAIAHYIAHYHVGRLSHTEFLVLLFDVHTETQTLADTLTGFARTLVADLTAVQHGQAIDTEGHLSAGVVINQPSLNTPSLTTPALNTLSGPDRLSAINVPQLLAQCDNALALAQQQSDHVAIIGNDLHVEQHQWGKQQWLELCQQAMADKTIETTYQTVYLPTGHYVHKELFTAIHRQGHVYRASQFLPALEALGATTAFDRHVITLAGESLSDLSAFIAVNIARHTLQDGVFLQWLDDYLSARPILSQQLIFELPESAFIHQPNAVKALCHVLDKHRFTYGIDHYGSHFNSVSYLRHYHPRYVKLDFAYTRRLEDDVQKDALLALTRNAKHLGIMTIATRVETHTQRQTLTALGVDAMQGFAMEANHD</sequence>
<dbReference type="PANTHER" id="PTHR33121">
    <property type="entry name" value="CYCLIC DI-GMP PHOSPHODIESTERASE PDEF"/>
    <property type="match status" value="1"/>
</dbReference>
<dbReference type="GO" id="GO:0071111">
    <property type="term" value="F:cyclic-guanylate-specific phosphodiesterase activity"/>
    <property type="evidence" value="ECO:0007669"/>
    <property type="project" value="InterPro"/>
</dbReference>
<dbReference type="EMBL" id="LDOV01000016">
    <property type="protein sequence ID" value="KLV01204.1"/>
    <property type="molecule type" value="Genomic_DNA"/>
</dbReference>
<protein>
    <recommendedName>
        <fullName evidence="5">EAL domain-containing protein</fullName>
    </recommendedName>
</protein>
<dbReference type="Gene3D" id="6.20.270.20">
    <property type="entry name" value="LapD/MoxY periplasmic domain"/>
    <property type="match status" value="1"/>
</dbReference>
<dbReference type="Gene3D" id="3.20.20.450">
    <property type="entry name" value="EAL domain"/>
    <property type="match status" value="1"/>
</dbReference>
<dbReference type="InterPro" id="IPR001633">
    <property type="entry name" value="EAL_dom"/>
</dbReference>
<name>A0A0J1GP73_9GAMM</name>
<reference evidence="3 4" key="1">
    <citation type="submission" date="2015-05" db="EMBL/GenBank/DDBJ databases">
        <title>Photobacterium galathea sp. nov.</title>
        <authorList>
            <person name="Machado H."/>
            <person name="Gram L."/>
        </authorList>
    </citation>
    <scope>NUCLEOTIDE SEQUENCE [LARGE SCALE GENOMIC DNA]</scope>
    <source>
        <strain evidence="3 4">DSM 25995</strain>
    </source>
</reference>
<evidence type="ECO:0008006" key="5">
    <source>
        <dbReference type="Google" id="ProtNLM"/>
    </source>
</evidence>
<dbReference type="CDD" id="cd06225">
    <property type="entry name" value="HAMP"/>
    <property type="match status" value="1"/>
</dbReference>
<dbReference type="GO" id="GO:0007165">
    <property type="term" value="P:signal transduction"/>
    <property type="evidence" value="ECO:0007669"/>
    <property type="project" value="InterPro"/>
</dbReference>
<feature type="domain" description="EAL" evidence="1">
    <location>
        <begin position="465"/>
        <end position="698"/>
    </location>
</feature>
<dbReference type="SUPFAM" id="SSF141868">
    <property type="entry name" value="EAL domain-like"/>
    <property type="match status" value="1"/>
</dbReference>
<evidence type="ECO:0000313" key="3">
    <source>
        <dbReference type="EMBL" id="KLV01204.1"/>
    </source>
</evidence>
<evidence type="ECO:0000259" key="2">
    <source>
        <dbReference type="PROSITE" id="PS50885"/>
    </source>
</evidence>
<accession>A0A0J1GP73</accession>
<dbReference type="SUPFAM" id="SSF158472">
    <property type="entry name" value="HAMP domain-like"/>
    <property type="match status" value="1"/>
</dbReference>
<dbReference type="Proteomes" id="UP000036426">
    <property type="component" value="Unassembled WGS sequence"/>
</dbReference>
<dbReference type="Gene3D" id="3.30.70.270">
    <property type="match status" value="1"/>
</dbReference>
<dbReference type="InterPro" id="IPR035919">
    <property type="entry name" value="EAL_sf"/>
</dbReference>
<dbReference type="AlphaFoldDB" id="A0A0J1GP73"/>
<dbReference type="PROSITE" id="PS50885">
    <property type="entry name" value="HAMP"/>
    <property type="match status" value="1"/>
</dbReference>
<dbReference type="SMART" id="SM00052">
    <property type="entry name" value="EAL"/>
    <property type="match status" value="1"/>
</dbReference>
<dbReference type="Pfam" id="PF00563">
    <property type="entry name" value="EAL"/>
    <property type="match status" value="1"/>
</dbReference>
<dbReference type="Gene3D" id="3.30.110.200">
    <property type="match status" value="1"/>
</dbReference>
<dbReference type="PANTHER" id="PTHR33121:SF79">
    <property type="entry name" value="CYCLIC DI-GMP PHOSPHODIESTERASE PDED-RELATED"/>
    <property type="match status" value="1"/>
</dbReference>
<dbReference type="GO" id="GO:0016020">
    <property type="term" value="C:membrane"/>
    <property type="evidence" value="ECO:0007669"/>
    <property type="project" value="InterPro"/>
</dbReference>
<dbReference type="InterPro" id="IPR003660">
    <property type="entry name" value="HAMP_dom"/>
</dbReference>
<organism evidence="3 4">
    <name type="scientific">Photobacterium aphoticum</name>
    <dbReference type="NCBI Taxonomy" id="754436"/>
    <lineage>
        <taxon>Bacteria</taxon>
        <taxon>Pseudomonadati</taxon>
        <taxon>Pseudomonadota</taxon>
        <taxon>Gammaproteobacteria</taxon>
        <taxon>Vibrionales</taxon>
        <taxon>Vibrionaceae</taxon>
        <taxon>Photobacterium</taxon>
    </lineage>
</organism>
<dbReference type="RefSeq" id="WP_047873997.1">
    <property type="nucleotide sequence ID" value="NZ_BMYC01000009.1"/>
</dbReference>
<proteinExistence type="predicted"/>
<dbReference type="PROSITE" id="PS50883">
    <property type="entry name" value="EAL"/>
    <property type="match status" value="1"/>
</dbReference>
<dbReference type="InterPro" id="IPR042461">
    <property type="entry name" value="LapD_MoxY_peri_C"/>
</dbReference>
<gene>
    <name evidence="3" type="ORF">ABT58_08740</name>
</gene>
<dbReference type="SMART" id="SM00304">
    <property type="entry name" value="HAMP"/>
    <property type="match status" value="1"/>
</dbReference>
<feature type="domain" description="HAMP" evidence="2">
    <location>
        <begin position="173"/>
        <end position="225"/>
    </location>
</feature>
<dbReference type="InterPro" id="IPR032244">
    <property type="entry name" value="LapD_MoxY_N"/>
</dbReference>
<comment type="caution">
    <text evidence="3">The sequence shown here is derived from an EMBL/GenBank/DDBJ whole genome shotgun (WGS) entry which is preliminary data.</text>
</comment>
<dbReference type="InterPro" id="IPR050706">
    <property type="entry name" value="Cyclic-di-GMP_PDE-like"/>
</dbReference>
<evidence type="ECO:0000313" key="4">
    <source>
        <dbReference type="Proteomes" id="UP000036426"/>
    </source>
</evidence>
<dbReference type="Pfam" id="PF16448">
    <property type="entry name" value="LapD_MoxY_N"/>
    <property type="match status" value="1"/>
</dbReference>
<dbReference type="CDD" id="cd01948">
    <property type="entry name" value="EAL"/>
    <property type="match status" value="1"/>
</dbReference>
<evidence type="ECO:0000259" key="1">
    <source>
        <dbReference type="PROSITE" id="PS50883"/>
    </source>
</evidence>
<dbReference type="InterPro" id="IPR043128">
    <property type="entry name" value="Rev_trsase/Diguanyl_cyclase"/>
</dbReference>